<sequence length="132" mass="14924">MSAYALVLFDVDGCTAIVDSKKLCLDGKTLVNGQHGHMKLHREKLKVEILQLSDSKKVLNEFEDEWSTSHRSIALDNEKKKRKNRPDGYLSVWPHDMDDAVPASDNHVNEETPAVQQPKPKDVPVQVISIYC</sequence>
<evidence type="ECO:0000313" key="1">
    <source>
        <dbReference type="EMBL" id="EKC25828.1"/>
    </source>
</evidence>
<reference evidence="1" key="1">
    <citation type="journal article" date="2012" name="Nature">
        <title>The oyster genome reveals stress adaptation and complexity of shell formation.</title>
        <authorList>
            <person name="Zhang G."/>
            <person name="Fang X."/>
            <person name="Guo X."/>
            <person name="Li L."/>
            <person name="Luo R."/>
            <person name="Xu F."/>
            <person name="Yang P."/>
            <person name="Zhang L."/>
            <person name="Wang X."/>
            <person name="Qi H."/>
            <person name="Xiong Z."/>
            <person name="Que H."/>
            <person name="Xie Y."/>
            <person name="Holland P.W."/>
            <person name="Paps J."/>
            <person name="Zhu Y."/>
            <person name="Wu F."/>
            <person name="Chen Y."/>
            <person name="Wang J."/>
            <person name="Peng C."/>
            <person name="Meng J."/>
            <person name="Yang L."/>
            <person name="Liu J."/>
            <person name="Wen B."/>
            <person name="Zhang N."/>
            <person name="Huang Z."/>
            <person name="Zhu Q."/>
            <person name="Feng Y."/>
            <person name="Mount A."/>
            <person name="Hedgecock D."/>
            <person name="Xu Z."/>
            <person name="Liu Y."/>
            <person name="Domazet-Loso T."/>
            <person name="Du Y."/>
            <person name="Sun X."/>
            <person name="Zhang S."/>
            <person name="Liu B."/>
            <person name="Cheng P."/>
            <person name="Jiang X."/>
            <person name="Li J."/>
            <person name="Fan D."/>
            <person name="Wang W."/>
            <person name="Fu W."/>
            <person name="Wang T."/>
            <person name="Wang B."/>
            <person name="Zhang J."/>
            <person name="Peng Z."/>
            <person name="Li Y."/>
            <person name="Li N."/>
            <person name="Wang J."/>
            <person name="Chen M."/>
            <person name="He Y."/>
            <person name="Tan F."/>
            <person name="Song X."/>
            <person name="Zheng Q."/>
            <person name="Huang R."/>
            <person name="Yang H."/>
            <person name="Du X."/>
            <person name="Chen L."/>
            <person name="Yang M."/>
            <person name="Gaffney P.M."/>
            <person name="Wang S."/>
            <person name="Luo L."/>
            <person name="She Z."/>
            <person name="Ming Y."/>
            <person name="Huang W."/>
            <person name="Zhang S."/>
            <person name="Huang B."/>
            <person name="Zhang Y."/>
            <person name="Qu T."/>
            <person name="Ni P."/>
            <person name="Miao G."/>
            <person name="Wang J."/>
            <person name="Wang Q."/>
            <person name="Steinberg C.E."/>
            <person name="Wang H."/>
            <person name="Li N."/>
            <person name="Qian L."/>
            <person name="Zhang G."/>
            <person name="Li Y."/>
            <person name="Yang H."/>
            <person name="Liu X."/>
            <person name="Wang J."/>
            <person name="Yin Y."/>
            <person name="Wang J."/>
        </authorList>
    </citation>
    <scope>NUCLEOTIDE SEQUENCE [LARGE SCALE GENOMIC DNA]</scope>
    <source>
        <strain evidence="1">05x7-T-G4-1.051#20</strain>
    </source>
</reference>
<dbReference type="EMBL" id="JH817372">
    <property type="protein sequence ID" value="EKC25828.1"/>
    <property type="molecule type" value="Genomic_DNA"/>
</dbReference>
<accession>K1PVR1</accession>
<organism evidence="1">
    <name type="scientific">Magallana gigas</name>
    <name type="common">Pacific oyster</name>
    <name type="synonym">Crassostrea gigas</name>
    <dbReference type="NCBI Taxonomy" id="29159"/>
    <lineage>
        <taxon>Eukaryota</taxon>
        <taxon>Metazoa</taxon>
        <taxon>Spiralia</taxon>
        <taxon>Lophotrochozoa</taxon>
        <taxon>Mollusca</taxon>
        <taxon>Bivalvia</taxon>
        <taxon>Autobranchia</taxon>
        <taxon>Pteriomorphia</taxon>
        <taxon>Ostreida</taxon>
        <taxon>Ostreoidea</taxon>
        <taxon>Ostreidae</taxon>
        <taxon>Magallana</taxon>
    </lineage>
</organism>
<dbReference type="HOGENOM" id="CLU_1919081_0_0_1"/>
<dbReference type="AlphaFoldDB" id="K1PVR1"/>
<gene>
    <name evidence="1" type="ORF">CGI_10004215</name>
</gene>
<protein>
    <submittedName>
        <fullName evidence="1">Uncharacterized protein</fullName>
    </submittedName>
</protein>
<dbReference type="InParanoid" id="K1PVR1"/>
<proteinExistence type="predicted"/>
<name>K1PVR1_MAGGI</name>